<comment type="caution">
    <text evidence="2">The sequence shown here is derived from an EMBL/GenBank/DDBJ whole genome shotgun (WGS) entry which is preliminary data.</text>
</comment>
<dbReference type="AlphaFoldDB" id="A0AA40FLG1"/>
<feature type="compositionally biased region" description="Polar residues" evidence="1">
    <location>
        <begin position="37"/>
        <end position="46"/>
    </location>
</feature>
<accession>A0AA40FLG1</accession>
<reference evidence="2" key="1">
    <citation type="submission" date="2021-10" db="EMBL/GenBank/DDBJ databases">
        <title>Melipona bicolor Genome sequencing and assembly.</title>
        <authorList>
            <person name="Araujo N.S."/>
            <person name="Arias M.C."/>
        </authorList>
    </citation>
    <scope>NUCLEOTIDE SEQUENCE</scope>
    <source>
        <strain evidence="2">USP_2M_L1-L4_2017</strain>
        <tissue evidence="2">Whole body</tissue>
    </source>
</reference>
<organism evidence="2 3">
    <name type="scientific">Melipona bicolor</name>
    <dbReference type="NCBI Taxonomy" id="60889"/>
    <lineage>
        <taxon>Eukaryota</taxon>
        <taxon>Metazoa</taxon>
        <taxon>Ecdysozoa</taxon>
        <taxon>Arthropoda</taxon>
        <taxon>Hexapoda</taxon>
        <taxon>Insecta</taxon>
        <taxon>Pterygota</taxon>
        <taxon>Neoptera</taxon>
        <taxon>Endopterygota</taxon>
        <taxon>Hymenoptera</taxon>
        <taxon>Apocrita</taxon>
        <taxon>Aculeata</taxon>
        <taxon>Apoidea</taxon>
        <taxon>Anthophila</taxon>
        <taxon>Apidae</taxon>
        <taxon>Melipona</taxon>
    </lineage>
</organism>
<keyword evidence="3" id="KW-1185">Reference proteome</keyword>
<evidence type="ECO:0000313" key="2">
    <source>
        <dbReference type="EMBL" id="KAK1121230.1"/>
    </source>
</evidence>
<dbReference type="Proteomes" id="UP001177670">
    <property type="component" value="Unassembled WGS sequence"/>
</dbReference>
<proteinExistence type="predicted"/>
<protein>
    <submittedName>
        <fullName evidence="2">Uncharacterized protein</fullName>
    </submittedName>
</protein>
<name>A0AA40FLG1_9HYME</name>
<feature type="region of interest" description="Disordered" evidence="1">
    <location>
        <begin position="1"/>
        <end position="120"/>
    </location>
</feature>
<feature type="compositionally biased region" description="Basic and acidic residues" evidence="1">
    <location>
        <begin position="19"/>
        <end position="36"/>
    </location>
</feature>
<evidence type="ECO:0000313" key="3">
    <source>
        <dbReference type="Proteomes" id="UP001177670"/>
    </source>
</evidence>
<evidence type="ECO:0000256" key="1">
    <source>
        <dbReference type="SAM" id="MobiDB-lite"/>
    </source>
</evidence>
<feature type="compositionally biased region" description="Acidic residues" evidence="1">
    <location>
        <begin position="87"/>
        <end position="111"/>
    </location>
</feature>
<dbReference type="EMBL" id="JAHYIQ010000027">
    <property type="protein sequence ID" value="KAK1121230.1"/>
    <property type="molecule type" value="Genomic_DNA"/>
</dbReference>
<gene>
    <name evidence="2" type="ORF">K0M31_010537</name>
</gene>
<sequence length="120" mass="13643">MLVGSRAGVDPSDVAQRAATEEEPIKRDKEEERESQRLPSQLQQKFCRTEFPGAPAPISSDAQETHFIASTLGPAQEKEKKRRKEEEGEGEEEEEKEEEGQEEEQEEEEEKDSGPERQSL</sequence>